<dbReference type="EMBL" id="JBFOCI010000008">
    <property type="protein sequence ID" value="MEW9808490.1"/>
    <property type="molecule type" value="Genomic_DNA"/>
</dbReference>
<evidence type="ECO:0000259" key="2">
    <source>
        <dbReference type="Pfam" id="PF07331"/>
    </source>
</evidence>
<proteinExistence type="predicted"/>
<keyword evidence="1" id="KW-0472">Membrane</keyword>
<dbReference type="InterPro" id="IPR009936">
    <property type="entry name" value="DUF1468"/>
</dbReference>
<dbReference type="Pfam" id="PF07331">
    <property type="entry name" value="TctB"/>
    <property type="match status" value="1"/>
</dbReference>
<feature type="transmembrane region" description="Helical" evidence="1">
    <location>
        <begin position="40"/>
        <end position="59"/>
    </location>
</feature>
<evidence type="ECO:0000313" key="4">
    <source>
        <dbReference type="Proteomes" id="UP001556196"/>
    </source>
</evidence>
<protein>
    <submittedName>
        <fullName evidence="3">Tripartite tricarboxylate transporter TctB family protein</fullName>
    </submittedName>
</protein>
<organism evidence="3 4">
    <name type="scientific">Mesorhizobium marinum</name>
    <dbReference type="NCBI Taxonomy" id="3228790"/>
    <lineage>
        <taxon>Bacteria</taxon>
        <taxon>Pseudomonadati</taxon>
        <taxon>Pseudomonadota</taxon>
        <taxon>Alphaproteobacteria</taxon>
        <taxon>Hyphomicrobiales</taxon>
        <taxon>Phyllobacteriaceae</taxon>
        <taxon>Mesorhizobium</taxon>
    </lineage>
</organism>
<feature type="transmembrane region" description="Helical" evidence="1">
    <location>
        <begin position="71"/>
        <end position="88"/>
    </location>
</feature>
<evidence type="ECO:0000313" key="3">
    <source>
        <dbReference type="EMBL" id="MEW9808490.1"/>
    </source>
</evidence>
<feature type="transmembrane region" description="Helical" evidence="1">
    <location>
        <begin position="7"/>
        <end position="28"/>
    </location>
</feature>
<reference evidence="3 4" key="1">
    <citation type="submission" date="2024-06" db="EMBL/GenBank/DDBJ databases">
        <authorList>
            <person name="Tuo L."/>
        </authorList>
    </citation>
    <scope>NUCLEOTIDE SEQUENCE [LARGE SCALE GENOMIC DNA]</scope>
    <source>
        <strain evidence="3 4">ZMM04-5</strain>
    </source>
</reference>
<keyword evidence="1" id="KW-0812">Transmembrane</keyword>
<name>A0ABV3R5X3_9HYPH</name>
<keyword evidence="4" id="KW-1185">Reference proteome</keyword>
<gene>
    <name evidence="3" type="ORF">ABUE31_21070</name>
</gene>
<dbReference type="RefSeq" id="WP_367725718.1">
    <property type="nucleotide sequence ID" value="NZ_JBFOCI010000008.1"/>
</dbReference>
<feature type="domain" description="DUF1468" evidence="2">
    <location>
        <begin position="10"/>
        <end position="141"/>
    </location>
</feature>
<sequence>MVIDRANALCGAIFVAFGIYFASVSLTMDLGTPFRMGPGFFPLFLAVALMLLGLVIVAQATRVAGEPIGSFALRGMAFILPAPVLFAVTLKDLGFVPSIFLSTLLASFASAKMRLPVALVLAVLMTAFTTLVFVGGLGLPFRLFGPWLGGR</sequence>
<keyword evidence="1" id="KW-1133">Transmembrane helix</keyword>
<comment type="caution">
    <text evidence="3">The sequence shown here is derived from an EMBL/GenBank/DDBJ whole genome shotgun (WGS) entry which is preliminary data.</text>
</comment>
<dbReference type="Proteomes" id="UP001556196">
    <property type="component" value="Unassembled WGS sequence"/>
</dbReference>
<accession>A0ABV3R5X3</accession>
<feature type="transmembrane region" description="Helical" evidence="1">
    <location>
        <begin position="94"/>
        <end position="111"/>
    </location>
</feature>
<feature type="transmembrane region" description="Helical" evidence="1">
    <location>
        <begin position="118"/>
        <end position="141"/>
    </location>
</feature>
<evidence type="ECO:0000256" key="1">
    <source>
        <dbReference type="SAM" id="Phobius"/>
    </source>
</evidence>